<organism evidence="14 15">
    <name type="scientific">Sphingomonas paeninsulae</name>
    <dbReference type="NCBI Taxonomy" id="2319844"/>
    <lineage>
        <taxon>Bacteria</taxon>
        <taxon>Pseudomonadati</taxon>
        <taxon>Pseudomonadota</taxon>
        <taxon>Alphaproteobacteria</taxon>
        <taxon>Sphingomonadales</taxon>
        <taxon>Sphingomonadaceae</taxon>
        <taxon>Sphingomonas</taxon>
    </lineage>
</organism>
<proteinExistence type="inferred from homology"/>
<dbReference type="EMBL" id="CP032829">
    <property type="protein sequence ID" value="AYJ88096.1"/>
    <property type="molecule type" value="Genomic_DNA"/>
</dbReference>
<feature type="binding site" description="axial binding residue" evidence="12">
    <location>
        <position position="83"/>
    </location>
    <ligand>
        <name>heme</name>
        <dbReference type="ChEBI" id="CHEBI:30413"/>
        <note>ligand shared with second transmembrane subunit</note>
    </ligand>
    <ligandPart>
        <name>Fe</name>
        <dbReference type="ChEBI" id="CHEBI:18248"/>
    </ligandPart>
</feature>
<dbReference type="GO" id="GO:0016020">
    <property type="term" value="C:membrane"/>
    <property type="evidence" value="ECO:0007669"/>
    <property type="project" value="UniProtKB-SubCell"/>
</dbReference>
<keyword evidence="9 12" id="KW-0408">Iron</keyword>
<comment type="cofactor">
    <cofactor evidence="12">
        <name>heme</name>
        <dbReference type="ChEBI" id="CHEBI:30413"/>
    </cofactor>
    <text evidence="12">The heme is bound between the two transmembrane subunits.</text>
</comment>
<dbReference type="InterPro" id="IPR000701">
    <property type="entry name" value="SuccDH_FuR_B_TM-su"/>
</dbReference>
<evidence type="ECO:0000256" key="12">
    <source>
        <dbReference type="PIRSR" id="PIRSR000178-1"/>
    </source>
</evidence>
<evidence type="ECO:0000313" key="15">
    <source>
        <dbReference type="Proteomes" id="UP000276254"/>
    </source>
</evidence>
<evidence type="ECO:0000256" key="8">
    <source>
        <dbReference type="ARBA" id="ARBA00022989"/>
    </source>
</evidence>
<evidence type="ECO:0000256" key="5">
    <source>
        <dbReference type="ARBA" id="ARBA00022617"/>
    </source>
</evidence>
<dbReference type="AlphaFoldDB" id="A0A494TQL9"/>
<dbReference type="InterPro" id="IPR034804">
    <property type="entry name" value="SQR/QFR_C/D"/>
</dbReference>
<dbReference type="NCBIfam" id="TIGR02970">
    <property type="entry name" value="succ_dehyd_cytB"/>
    <property type="match status" value="1"/>
</dbReference>
<keyword evidence="15" id="KW-1185">Reference proteome</keyword>
<sequence length="131" mass="14272">MSRNTARPLSPHLSIWKWGPHMTVSILTRVTGVGLATVGVTGFVWWLAALASGPEAYASFMNCAKSPLMLIFPIGLSLAFFFHMLAGLRHFVMDTGSGFELKTNRNSSIAVMVGAVVLTLLMWAYILLGTR</sequence>
<dbReference type="RefSeq" id="WP_121156132.1">
    <property type="nucleotide sequence ID" value="NZ_CP032829.1"/>
</dbReference>
<evidence type="ECO:0000256" key="4">
    <source>
        <dbReference type="ARBA" id="ARBA00020076"/>
    </source>
</evidence>
<reference evidence="14 15" key="1">
    <citation type="submission" date="2018-09" db="EMBL/GenBank/DDBJ databases">
        <title>Sphingomonas peninsula sp. nov., isolated from fildes peninsula, Antarctic soil.</title>
        <authorList>
            <person name="Yingchao G."/>
        </authorList>
    </citation>
    <scope>NUCLEOTIDE SEQUENCE [LARGE SCALE GENOMIC DNA]</scope>
    <source>
        <strain evidence="14 15">YZ-8</strain>
    </source>
</reference>
<evidence type="ECO:0000256" key="3">
    <source>
        <dbReference type="ARBA" id="ARBA00007244"/>
    </source>
</evidence>
<dbReference type="Proteomes" id="UP000276254">
    <property type="component" value="Chromosome"/>
</dbReference>
<keyword evidence="5 12" id="KW-0349">Heme</keyword>
<keyword evidence="6 13" id="KW-0812">Transmembrane</keyword>
<dbReference type="SUPFAM" id="SSF81343">
    <property type="entry name" value="Fumarate reductase respiratory complex transmembrane subunits"/>
    <property type="match status" value="1"/>
</dbReference>
<feature type="transmembrane region" description="Helical" evidence="13">
    <location>
        <begin position="109"/>
        <end position="128"/>
    </location>
</feature>
<dbReference type="PANTHER" id="PTHR10978">
    <property type="entry name" value="SUCCINATE DEHYDROGENASE CYTOCHROME B560 SUBUNIT"/>
    <property type="match status" value="1"/>
</dbReference>
<comment type="subcellular location">
    <subcellularLocation>
        <location evidence="2">Membrane</location>
        <topology evidence="2">Multi-pass membrane protein</topology>
    </subcellularLocation>
</comment>
<evidence type="ECO:0000256" key="7">
    <source>
        <dbReference type="ARBA" id="ARBA00022723"/>
    </source>
</evidence>
<dbReference type="PIRSF" id="PIRSF000178">
    <property type="entry name" value="SDH_cyt_b560"/>
    <property type="match status" value="1"/>
</dbReference>
<comment type="similarity">
    <text evidence="3">Belongs to the cytochrome b560 family.</text>
</comment>
<keyword evidence="10 13" id="KW-0472">Membrane</keyword>
<dbReference type="PANTHER" id="PTHR10978:SF5">
    <property type="entry name" value="SUCCINATE DEHYDROGENASE CYTOCHROME B560 SUBUNIT, MITOCHONDRIAL"/>
    <property type="match status" value="1"/>
</dbReference>
<evidence type="ECO:0000313" key="14">
    <source>
        <dbReference type="EMBL" id="AYJ88096.1"/>
    </source>
</evidence>
<dbReference type="Pfam" id="PF01127">
    <property type="entry name" value="Sdh_cyt"/>
    <property type="match status" value="1"/>
</dbReference>
<dbReference type="Gene3D" id="1.20.1300.10">
    <property type="entry name" value="Fumarate reductase/succinate dehydrogenase, transmembrane subunit"/>
    <property type="match status" value="1"/>
</dbReference>
<accession>A0A494TQL9</accession>
<keyword evidence="8 13" id="KW-1133">Transmembrane helix</keyword>
<dbReference type="PROSITE" id="PS01001">
    <property type="entry name" value="SDH_CYT_2"/>
    <property type="match status" value="1"/>
</dbReference>
<evidence type="ECO:0000256" key="2">
    <source>
        <dbReference type="ARBA" id="ARBA00004141"/>
    </source>
</evidence>
<evidence type="ECO:0000256" key="9">
    <source>
        <dbReference type="ARBA" id="ARBA00023004"/>
    </source>
</evidence>
<evidence type="ECO:0000256" key="1">
    <source>
        <dbReference type="ARBA" id="ARBA00004050"/>
    </source>
</evidence>
<dbReference type="CDD" id="cd03499">
    <property type="entry name" value="SQR_TypeC_SdhC"/>
    <property type="match status" value="1"/>
</dbReference>
<feature type="transmembrane region" description="Helical" evidence="13">
    <location>
        <begin position="68"/>
        <end position="88"/>
    </location>
</feature>
<evidence type="ECO:0000256" key="13">
    <source>
        <dbReference type="SAM" id="Phobius"/>
    </source>
</evidence>
<dbReference type="InterPro" id="IPR018495">
    <property type="entry name" value="Succ_DH_cyt_bsu_CS"/>
</dbReference>
<evidence type="ECO:0000256" key="10">
    <source>
        <dbReference type="ARBA" id="ARBA00023136"/>
    </source>
</evidence>
<keyword evidence="7 12" id="KW-0479">Metal-binding</keyword>
<feature type="transmembrane region" description="Helical" evidence="13">
    <location>
        <begin position="26"/>
        <end position="48"/>
    </location>
</feature>
<dbReference type="GO" id="GO:0009055">
    <property type="term" value="F:electron transfer activity"/>
    <property type="evidence" value="ECO:0007669"/>
    <property type="project" value="InterPro"/>
</dbReference>
<evidence type="ECO:0000256" key="6">
    <source>
        <dbReference type="ARBA" id="ARBA00022692"/>
    </source>
</evidence>
<evidence type="ECO:0000256" key="11">
    <source>
        <dbReference type="ARBA" id="ARBA00025912"/>
    </source>
</evidence>
<dbReference type="OrthoDB" id="9799441at2"/>
<dbReference type="GO" id="GO:0006099">
    <property type="term" value="P:tricarboxylic acid cycle"/>
    <property type="evidence" value="ECO:0007669"/>
    <property type="project" value="InterPro"/>
</dbReference>
<dbReference type="KEGG" id="spha:D3Y57_17445"/>
<protein>
    <recommendedName>
        <fullName evidence="4">Succinate dehydrogenase cytochrome b556 subunit</fullName>
    </recommendedName>
</protein>
<comment type="subunit">
    <text evidence="11">Part of an enzyme complex containing four subunits: a flavoprotein, an iron-sulfur protein, plus two membrane-anchoring proteins, SdhC and SdhD. The complex can form homotrimers.</text>
</comment>
<comment type="function">
    <text evidence="1">Membrane-anchoring subunit of succinate dehydrogenase (SDH).</text>
</comment>
<name>A0A494TQL9_SPHPE</name>
<gene>
    <name evidence="14" type="primary">sdhC</name>
    <name evidence="14" type="ORF">D3Y57_17445</name>
</gene>
<dbReference type="GO" id="GO:0046872">
    <property type="term" value="F:metal ion binding"/>
    <property type="evidence" value="ECO:0007669"/>
    <property type="project" value="UniProtKB-KW"/>
</dbReference>
<dbReference type="InterPro" id="IPR014314">
    <property type="entry name" value="Succ_DH_cytb556"/>
</dbReference>